<dbReference type="InterPro" id="IPR042100">
    <property type="entry name" value="Bug_dom1"/>
</dbReference>
<name>A0A9X2IMW2_9BACI</name>
<dbReference type="Gene3D" id="3.40.190.150">
    <property type="entry name" value="Bordetella uptake gene, domain 1"/>
    <property type="match status" value="1"/>
</dbReference>
<organism evidence="3 4">
    <name type="scientific">Halalkalibacter oceani</name>
    <dbReference type="NCBI Taxonomy" id="1653776"/>
    <lineage>
        <taxon>Bacteria</taxon>
        <taxon>Bacillati</taxon>
        <taxon>Bacillota</taxon>
        <taxon>Bacilli</taxon>
        <taxon>Bacillales</taxon>
        <taxon>Bacillaceae</taxon>
        <taxon>Halalkalibacter</taxon>
    </lineage>
</organism>
<dbReference type="PANTHER" id="PTHR42928:SF5">
    <property type="entry name" value="BLR1237 PROTEIN"/>
    <property type="match status" value="1"/>
</dbReference>
<accession>A0A9X2IMW2</accession>
<proteinExistence type="inferred from homology"/>
<dbReference type="RefSeq" id="WP_251223094.1">
    <property type="nucleotide sequence ID" value="NZ_JAMBOL010000006.1"/>
</dbReference>
<evidence type="ECO:0000256" key="1">
    <source>
        <dbReference type="ARBA" id="ARBA00006987"/>
    </source>
</evidence>
<feature type="chain" id="PRO_5040816261" evidence="2">
    <location>
        <begin position="19"/>
        <end position="369"/>
    </location>
</feature>
<reference evidence="3" key="1">
    <citation type="submission" date="2022-05" db="EMBL/GenBank/DDBJ databases">
        <title>Comparative Genomics of Spacecraft Associated Microbes.</title>
        <authorList>
            <person name="Tran M.T."/>
            <person name="Wright A."/>
            <person name="Seuylemezian A."/>
            <person name="Eisen J."/>
            <person name="Coil D."/>
        </authorList>
    </citation>
    <scope>NUCLEOTIDE SEQUENCE</scope>
    <source>
        <strain evidence="3">214.1.1</strain>
    </source>
</reference>
<dbReference type="CDD" id="cd07012">
    <property type="entry name" value="PBP2_Bug_TTT"/>
    <property type="match status" value="1"/>
</dbReference>
<dbReference type="PANTHER" id="PTHR42928">
    <property type="entry name" value="TRICARBOXYLATE-BINDING PROTEIN"/>
    <property type="match status" value="1"/>
</dbReference>
<evidence type="ECO:0000313" key="3">
    <source>
        <dbReference type="EMBL" id="MCM3714304.1"/>
    </source>
</evidence>
<dbReference type="Gene3D" id="3.40.190.10">
    <property type="entry name" value="Periplasmic binding protein-like II"/>
    <property type="match status" value="1"/>
</dbReference>
<keyword evidence="2" id="KW-0732">Signal</keyword>
<evidence type="ECO:0000256" key="2">
    <source>
        <dbReference type="SAM" id="SignalP"/>
    </source>
</evidence>
<comment type="similarity">
    <text evidence="1">Belongs to the UPF0065 (bug) family.</text>
</comment>
<dbReference type="Proteomes" id="UP001139179">
    <property type="component" value="Unassembled WGS sequence"/>
</dbReference>
<gene>
    <name evidence="3" type="ORF">M3202_09415</name>
</gene>
<dbReference type="Pfam" id="PF03401">
    <property type="entry name" value="TctC"/>
    <property type="match status" value="1"/>
</dbReference>
<dbReference type="AlphaFoldDB" id="A0A9X2IMW2"/>
<evidence type="ECO:0000313" key="4">
    <source>
        <dbReference type="Proteomes" id="UP001139179"/>
    </source>
</evidence>
<feature type="signal peptide" evidence="2">
    <location>
        <begin position="1"/>
        <end position="18"/>
    </location>
</feature>
<comment type="caution">
    <text evidence="3">The sequence shown here is derived from an EMBL/GenBank/DDBJ whole genome shotgun (WGS) entry which is preliminary data.</text>
</comment>
<sequence>MKKALMMMLLAAGCLVLAACGNEQTTYDPGAYAAIDNEEVIAGIDEITERVHKGELTEEEGITELREWIPKPEDYPRRNIEYIIPWGEGGGSDLYARQISRDAEKILGVTLVPNNMPGGNGEVALAYALSQPADGYTIYGAITSQVINDTLGEQPYSFIDDTTFIIRNQGPTEVFWTRSDGPYQTWEDLIEADRDNPGSVTFTGAGALADDELRIMEMNNQLGTSFTYIPSNASGERVSSVLGGHIDVLHETTGAVIDLYRAGQIRPLLVPSDAPFDGIDAPTTAELGIDISIGRWRGMNAPGHLDPTITVYLHNVFYAAANLPHYRQFEEDSYFHMVDGYLDYEDYRAHAEEERETIVQLLRDLGYME</sequence>
<dbReference type="PROSITE" id="PS51257">
    <property type="entry name" value="PROKAR_LIPOPROTEIN"/>
    <property type="match status" value="1"/>
</dbReference>
<dbReference type="InterPro" id="IPR005064">
    <property type="entry name" value="BUG"/>
</dbReference>
<protein>
    <submittedName>
        <fullName evidence="3">Tripartite tricarboxylate transporter substrate binding protein</fullName>
    </submittedName>
</protein>
<dbReference type="PIRSF" id="PIRSF017082">
    <property type="entry name" value="YflP"/>
    <property type="match status" value="1"/>
</dbReference>
<keyword evidence="4" id="KW-1185">Reference proteome</keyword>
<dbReference type="EMBL" id="JAMBOL010000006">
    <property type="protein sequence ID" value="MCM3714304.1"/>
    <property type="molecule type" value="Genomic_DNA"/>
</dbReference>